<evidence type="ECO:0000256" key="4">
    <source>
        <dbReference type="SAM" id="MobiDB-lite"/>
    </source>
</evidence>
<feature type="repeat" description="ANK" evidence="3">
    <location>
        <begin position="652"/>
        <end position="674"/>
    </location>
</feature>
<sequence>MPLPYLPPEIIHHIVSQAAPPDGWGKYWPERRAVHHVRLFLALRLVCREFNKLILDYFSEQPVLIEDFDSAVLQRSDPPTPAAVRFCRRLLTRHIERTRAGVRVNAAALAFAREMIGIVDAAVGVLTEGGQGQDGGVGVEGLREEYTRGLVTAVVGFSGVSRVVLEGVAGMERDAEEGDEVDFSDDEDEDGMEESDEDEDEDDKPTKRKPPARDGAQQKQYNLNVALTIAAVLGRIEDMEILTAKGVDIKFDGQDGWFGSSLHGAAIGGSQDAIDFYVQNAGGRNPSLDVECRRTGNTPLHFAAQNGHFDVVDWLLSVEAEPDEINEKAQRPLFLAASSGHADIVKRFLGVEDEPKKTRLELGIDDGFPESSDSDFSGGDDDDDDDYTRPPFVEADADEYRGRTPMLMAVQRGYLAVVEELMWRGDLDINRRNGEEYNMSYLATAASKGYEDIFRHLLSHIAINRDIKDSSGHRMLKHAAAGGNENIVREVLSWPNVDVNLRGADDSTPIMWAALHGYEPVVKLLIEHSAAVDLVSSQIHLKMMRLMREDPSPDGDGDGNGNGNPLPDPQVLAAMMGQIAVLVGASALDAAVHGGHEGIVKLLLAQPGVEVDRRDLDGRTPLANAALTAHAGVFKILLALGDRVDPEAADERGWTPLIHAVRSGEEEIVRVLLQDPRVDVNRKDKEGMGGLVHAVKRGAEGVMRLLLKVTLSKRDVEQALSCSMAYEPDNMQALLNSHLHTMSKKSQEMQM</sequence>
<protein>
    <submittedName>
        <fullName evidence="5">Ankyrin</fullName>
    </submittedName>
</protein>
<dbReference type="Gene3D" id="1.25.40.20">
    <property type="entry name" value="Ankyrin repeat-containing domain"/>
    <property type="match status" value="4"/>
</dbReference>
<dbReference type="Proteomes" id="UP001610446">
    <property type="component" value="Unassembled WGS sequence"/>
</dbReference>
<evidence type="ECO:0000313" key="5">
    <source>
        <dbReference type="EMBL" id="KAL2853306.1"/>
    </source>
</evidence>
<dbReference type="PANTHER" id="PTHR24166">
    <property type="entry name" value="ROLLING PEBBLES, ISOFORM B"/>
    <property type="match status" value="1"/>
</dbReference>
<dbReference type="Pfam" id="PF00023">
    <property type="entry name" value="Ank"/>
    <property type="match status" value="1"/>
</dbReference>
<evidence type="ECO:0000313" key="6">
    <source>
        <dbReference type="Proteomes" id="UP001610446"/>
    </source>
</evidence>
<evidence type="ECO:0000256" key="1">
    <source>
        <dbReference type="ARBA" id="ARBA00022737"/>
    </source>
</evidence>
<name>A0ABR4KM05_9EURO</name>
<dbReference type="PROSITE" id="PS50297">
    <property type="entry name" value="ANK_REP_REGION"/>
    <property type="match status" value="3"/>
</dbReference>
<dbReference type="InterPro" id="IPR002110">
    <property type="entry name" value="Ankyrin_rpt"/>
</dbReference>
<feature type="repeat" description="ANK" evidence="3">
    <location>
        <begin position="617"/>
        <end position="649"/>
    </location>
</feature>
<dbReference type="PROSITE" id="PS50088">
    <property type="entry name" value="ANK_REPEAT"/>
    <property type="match status" value="4"/>
</dbReference>
<keyword evidence="6" id="KW-1185">Reference proteome</keyword>
<reference evidence="5 6" key="1">
    <citation type="submission" date="2024-07" db="EMBL/GenBank/DDBJ databases">
        <title>Section-level genome sequencing and comparative genomics of Aspergillus sections Usti and Cavernicolus.</title>
        <authorList>
            <consortium name="Lawrence Berkeley National Laboratory"/>
            <person name="Nybo J.L."/>
            <person name="Vesth T.C."/>
            <person name="Theobald S."/>
            <person name="Frisvad J.C."/>
            <person name="Larsen T.O."/>
            <person name="Kjaerboelling I."/>
            <person name="Rothschild-Mancinelli K."/>
            <person name="Lyhne E.K."/>
            <person name="Kogle M.E."/>
            <person name="Barry K."/>
            <person name="Clum A."/>
            <person name="Na H."/>
            <person name="Ledsgaard L."/>
            <person name="Lin J."/>
            <person name="Lipzen A."/>
            <person name="Kuo A."/>
            <person name="Riley R."/>
            <person name="Mondo S."/>
            <person name="Labutti K."/>
            <person name="Haridas S."/>
            <person name="Pangalinan J."/>
            <person name="Salamov A.A."/>
            <person name="Simmons B.A."/>
            <person name="Magnuson J.K."/>
            <person name="Chen J."/>
            <person name="Drula E."/>
            <person name="Henrissat B."/>
            <person name="Wiebenga A."/>
            <person name="Lubbers R.J."/>
            <person name="Gomes A.C."/>
            <person name="Makela M.R."/>
            <person name="Stajich J."/>
            <person name="Grigoriev I.V."/>
            <person name="Mortensen U.H."/>
            <person name="De Vries R.P."/>
            <person name="Baker S.E."/>
            <person name="Andersen M.R."/>
        </authorList>
    </citation>
    <scope>NUCLEOTIDE SEQUENCE [LARGE SCALE GENOMIC DNA]</scope>
    <source>
        <strain evidence="5 6">CBS 123904</strain>
    </source>
</reference>
<gene>
    <name evidence="5" type="ORF">BJY01DRAFT_259321</name>
</gene>
<feature type="region of interest" description="Disordered" evidence="4">
    <location>
        <begin position="548"/>
        <end position="569"/>
    </location>
</feature>
<keyword evidence="2 3" id="KW-0040">ANK repeat</keyword>
<dbReference type="SUPFAM" id="SSF48403">
    <property type="entry name" value="Ankyrin repeat"/>
    <property type="match status" value="2"/>
</dbReference>
<dbReference type="PRINTS" id="PR01415">
    <property type="entry name" value="ANKYRIN"/>
</dbReference>
<feature type="repeat" description="ANK" evidence="3">
    <location>
        <begin position="295"/>
        <end position="327"/>
    </location>
</feature>
<dbReference type="InterPro" id="IPR036770">
    <property type="entry name" value="Ankyrin_rpt-contain_sf"/>
</dbReference>
<organism evidence="5 6">
    <name type="scientific">Aspergillus pseudoustus</name>
    <dbReference type="NCBI Taxonomy" id="1810923"/>
    <lineage>
        <taxon>Eukaryota</taxon>
        <taxon>Fungi</taxon>
        <taxon>Dikarya</taxon>
        <taxon>Ascomycota</taxon>
        <taxon>Pezizomycotina</taxon>
        <taxon>Eurotiomycetes</taxon>
        <taxon>Eurotiomycetidae</taxon>
        <taxon>Eurotiales</taxon>
        <taxon>Aspergillaceae</taxon>
        <taxon>Aspergillus</taxon>
        <taxon>Aspergillus subgen. Nidulantes</taxon>
    </lineage>
</organism>
<proteinExistence type="predicted"/>
<dbReference type="InterPro" id="IPR050889">
    <property type="entry name" value="Dendritic_Spine_Reg/Scaffold"/>
</dbReference>
<accession>A0ABR4KM05</accession>
<feature type="region of interest" description="Disordered" evidence="4">
    <location>
        <begin position="174"/>
        <end position="219"/>
    </location>
</feature>
<feature type="region of interest" description="Disordered" evidence="4">
    <location>
        <begin position="361"/>
        <end position="394"/>
    </location>
</feature>
<dbReference type="EMBL" id="JBFXLU010000021">
    <property type="protein sequence ID" value="KAL2853306.1"/>
    <property type="molecule type" value="Genomic_DNA"/>
</dbReference>
<feature type="repeat" description="ANK" evidence="3">
    <location>
        <begin position="505"/>
        <end position="537"/>
    </location>
</feature>
<dbReference type="PANTHER" id="PTHR24166:SF48">
    <property type="entry name" value="PROTEIN VAPYRIN"/>
    <property type="match status" value="1"/>
</dbReference>
<comment type="caution">
    <text evidence="5">The sequence shown here is derived from an EMBL/GenBank/DDBJ whole genome shotgun (WGS) entry which is preliminary data.</text>
</comment>
<dbReference type="SMART" id="SM00248">
    <property type="entry name" value="ANK"/>
    <property type="match status" value="11"/>
</dbReference>
<evidence type="ECO:0000256" key="2">
    <source>
        <dbReference type="ARBA" id="ARBA00023043"/>
    </source>
</evidence>
<feature type="compositionally biased region" description="Acidic residues" evidence="4">
    <location>
        <begin position="174"/>
        <end position="203"/>
    </location>
</feature>
<dbReference type="Pfam" id="PF12796">
    <property type="entry name" value="Ank_2"/>
    <property type="match status" value="3"/>
</dbReference>
<evidence type="ECO:0000256" key="3">
    <source>
        <dbReference type="PROSITE-ProRule" id="PRU00023"/>
    </source>
</evidence>
<keyword evidence="1" id="KW-0677">Repeat</keyword>